<comment type="caution">
    <text evidence="1">The sequence shown here is derived from an EMBL/GenBank/DDBJ whole genome shotgun (WGS) entry which is preliminary data.</text>
</comment>
<organism evidence="1 2">
    <name type="scientific">Wuchereria bancrofti</name>
    <dbReference type="NCBI Taxonomy" id="6293"/>
    <lineage>
        <taxon>Eukaryota</taxon>
        <taxon>Metazoa</taxon>
        <taxon>Ecdysozoa</taxon>
        <taxon>Nematoda</taxon>
        <taxon>Chromadorea</taxon>
        <taxon>Rhabditida</taxon>
        <taxon>Spirurina</taxon>
        <taxon>Spiruromorpha</taxon>
        <taxon>Filarioidea</taxon>
        <taxon>Onchocercidae</taxon>
        <taxon>Wuchereria</taxon>
    </lineage>
</organism>
<reference evidence="2" key="1">
    <citation type="submission" date="2012-08" db="EMBL/GenBank/DDBJ databases">
        <title>The Genome Sequence of Wuchereria bancrofti.</title>
        <authorList>
            <person name="Nutman T.B."/>
            <person name="Fink D.L."/>
            <person name="Russ C."/>
            <person name="Young S."/>
            <person name="Zeng Q."/>
            <person name="Koehrsen M."/>
            <person name="Alvarado L."/>
            <person name="Berlin A."/>
            <person name="Chapman S.B."/>
            <person name="Chen Z."/>
            <person name="Freedman E."/>
            <person name="Gellesch M."/>
            <person name="Goldberg J."/>
            <person name="Griggs A."/>
            <person name="Gujja S."/>
            <person name="Heilman E.R."/>
            <person name="Heiman D."/>
            <person name="Hepburn T."/>
            <person name="Howarth C."/>
            <person name="Jen D."/>
            <person name="Larson L."/>
            <person name="Lewis B."/>
            <person name="Mehta T."/>
            <person name="Park D."/>
            <person name="Pearson M."/>
            <person name="Roberts A."/>
            <person name="Saif S."/>
            <person name="Shea T."/>
            <person name="Shenoy N."/>
            <person name="Sisk P."/>
            <person name="Stolte C."/>
            <person name="Sykes S."/>
            <person name="Walk T."/>
            <person name="White J."/>
            <person name="Yandava C."/>
            <person name="Haas B."/>
            <person name="Henn M.R."/>
            <person name="Nusbaum C."/>
            <person name="Birren B."/>
        </authorList>
    </citation>
    <scope>NUCLEOTIDE SEQUENCE [LARGE SCALE GENOMIC DNA]</scope>
    <source>
        <strain evidence="2">NA</strain>
    </source>
</reference>
<sequence>MQIRGIIRNRTGIEDYIVDKANARERNAAFIYPYDLGWRRNISDVLLTWDGIPKGNGIWWPVIYPTTQFTLSVRYFKAQSF</sequence>
<proteinExistence type="predicted"/>
<dbReference type="EMBL" id="ADBV01018513">
    <property type="protein sequence ID" value="EJW71472.1"/>
    <property type="molecule type" value="Genomic_DNA"/>
</dbReference>
<evidence type="ECO:0000313" key="2">
    <source>
        <dbReference type="Proteomes" id="UP000004810"/>
    </source>
</evidence>
<evidence type="ECO:0000313" key="1">
    <source>
        <dbReference type="EMBL" id="EJW71472.1"/>
    </source>
</evidence>
<name>J9E3E3_WUCBA</name>
<dbReference type="AlphaFoldDB" id="J9E3E3"/>
<gene>
    <name evidence="1" type="ORF">WUBG_17618</name>
</gene>
<dbReference type="Proteomes" id="UP000004810">
    <property type="component" value="Unassembled WGS sequence"/>
</dbReference>
<protein>
    <submittedName>
        <fullName evidence="1">Uncharacterized protein</fullName>
    </submittedName>
</protein>
<accession>J9E3E3</accession>